<dbReference type="EMBL" id="UFXS01000001">
    <property type="protein sequence ID" value="STD55709.1"/>
    <property type="molecule type" value="Genomic_DNA"/>
</dbReference>
<evidence type="ECO:0000256" key="4">
    <source>
        <dbReference type="ARBA" id="ARBA00023098"/>
    </source>
</evidence>
<dbReference type="SMART" id="SM00563">
    <property type="entry name" value="PlsC"/>
    <property type="match status" value="1"/>
</dbReference>
<organism evidence="8 9">
    <name type="scientific">Empedobacter falsenii</name>
    <dbReference type="NCBI Taxonomy" id="343874"/>
    <lineage>
        <taxon>Bacteria</taxon>
        <taxon>Pseudomonadati</taxon>
        <taxon>Bacteroidota</taxon>
        <taxon>Flavobacteriia</taxon>
        <taxon>Flavobacteriales</taxon>
        <taxon>Weeksellaceae</taxon>
        <taxon>Empedobacter</taxon>
    </lineage>
</organism>
<evidence type="ECO:0000313" key="8">
    <source>
        <dbReference type="EMBL" id="STD55709.1"/>
    </source>
</evidence>
<proteinExistence type="predicted"/>
<sequence>MLKKVLSYPLSIIFYIFYGLTLLVMHVVQWLCYNLGGYAAHHKSVKVMNGLLVFWTRILGTTYTYKGHENLIQNVPLIFVSNHQSMYDISPLEYDLADYHPKFISKIELGKGIPSVSYNLTHGGSALIDRKNGKQAIEEIKKLAQYIQKNNYSAIIFPEGTRSKNGVPKAFKENGLKVLTKYARDAYVVPVTLNNTWEIEKWGKFPMYLGAKVTIQYHKPLKVSDYKFDEIFELTEKTVKSSITA</sequence>
<dbReference type="AlphaFoldDB" id="A0A376G4X2"/>
<evidence type="ECO:0000256" key="2">
    <source>
        <dbReference type="ARBA" id="ARBA00022516"/>
    </source>
</evidence>
<evidence type="ECO:0000259" key="7">
    <source>
        <dbReference type="SMART" id="SM00563"/>
    </source>
</evidence>
<evidence type="ECO:0000256" key="3">
    <source>
        <dbReference type="ARBA" id="ARBA00022679"/>
    </source>
</evidence>
<evidence type="ECO:0000313" key="9">
    <source>
        <dbReference type="Proteomes" id="UP000254737"/>
    </source>
</evidence>
<accession>A0A376G4X2</accession>
<keyword evidence="6" id="KW-0472">Membrane</keyword>
<comment type="pathway">
    <text evidence="1">Lipid metabolism.</text>
</comment>
<name>A0A376G4X2_9FLAO</name>
<dbReference type="GO" id="GO:0003841">
    <property type="term" value="F:1-acylglycerol-3-phosphate O-acyltransferase activity"/>
    <property type="evidence" value="ECO:0007669"/>
    <property type="project" value="TreeGrafter"/>
</dbReference>
<protein>
    <submittedName>
        <fullName evidence="8">1-acyl-sn-glycerol-3-phosphate acyltransferase</fullName>
    </submittedName>
</protein>
<dbReference type="GO" id="GO:0006654">
    <property type="term" value="P:phosphatidic acid biosynthetic process"/>
    <property type="evidence" value="ECO:0007669"/>
    <property type="project" value="TreeGrafter"/>
</dbReference>
<evidence type="ECO:0000256" key="1">
    <source>
        <dbReference type="ARBA" id="ARBA00005189"/>
    </source>
</evidence>
<evidence type="ECO:0000256" key="6">
    <source>
        <dbReference type="SAM" id="Phobius"/>
    </source>
</evidence>
<keyword evidence="6" id="KW-0812">Transmembrane</keyword>
<dbReference type="CDD" id="cd07989">
    <property type="entry name" value="LPLAT_AGPAT-like"/>
    <property type="match status" value="1"/>
</dbReference>
<keyword evidence="3 8" id="KW-0808">Transferase</keyword>
<dbReference type="Pfam" id="PF01553">
    <property type="entry name" value="Acyltransferase"/>
    <property type="match status" value="1"/>
</dbReference>
<keyword evidence="5 8" id="KW-0012">Acyltransferase</keyword>
<dbReference type="STRING" id="343874.GCA_000805695_03499"/>
<keyword evidence="2" id="KW-0444">Lipid biosynthesis</keyword>
<dbReference type="PANTHER" id="PTHR10434">
    <property type="entry name" value="1-ACYL-SN-GLYCEROL-3-PHOSPHATE ACYLTRANSFERASE"/>
    <property type="match status" value="1"/>
</dbReference>
<feature type="transmembrane region" description="Helical" evidence="6">
    <location>
        <begin position="12"/>
        <end position="33"/>
    </location>
</feature>
<reference evidence="8 9" key="1">
    <citation type="submission" date="2018-06" db="EMBL/GenBank/DDBJ databases">
        <authorList>
            <consortium name="Pathogen Informatics"/>
            <person name="Doyle S."/>
        </authorList>
    </citation>
    <scope>NUCLEOTIDE SEQUENCE [LARGE SCALE GENOMIC DNA]</scope>
    <source>
        <strain evidence="8 9">NCTC13456</strain>
    </source>
</reference>
<gene>
    <name evidence="8" type="ORF">NCTC13456_01689</name>
</gene>
<dbReference type="Proteomes" id="UP000254737">
    <property type="component" value="Unassembled WGS sequence"/>
</dbReference>
<keyword evidence="4" id="KW-0443">Lipid metabolism</keyword>
<dbReference type="SUPFAM" id="SSF69593">
    <property type="entry name" value="Glycerol-3-phosphate (1)-acyltransferase"/>
    <property type="match status" value="1"/>
</dbReference>
<keyword evidence="6" id="KW-1133">Transmembrane helix</keyword>
<feature type="domain" description="Phospholipid/glycerol acyltransferase" evidence="7">
    <location>
        <begin position="77"/>
        <end position="196"/>
    </location>
</feature>
<evidence type="ECO:0000256" key="5">
    <source>
        <dbReference type="ARBA" id="ARBA00023315"/>
    </source>
</evidence>
<dbReference type="PANTHER" id="PTHR10434:SF64">
    <property type="entry name" value="1-ACYL-SN-GLYCEROL-3-PHOSPHATE ACYLTRANSFERASE-RELATED"/>
    <property type="match status" value="1"/>
</dbReference>
<dbReference type="InterPro" id="IPR002123">
    <property type="entry name" value="Plipid/glycerol_acylTrfase"/>
</dbReference>